<dbReference type="PRINTS" id="PR00032">
    <property type="entry name" value="HTHARAC"/>
</dbReference>
<reference evidence="5 6" key="1">
    <citation type="submission" date="2019-08" db="EMBL/GenBank/DDBJ databases">
        <title>Parahaliea maris sp. nov., isolated from the surface seawater.</title>
        <authorList>
            <person name="Liu Y."/>
        </authorList>
    </citation>
    <scope>NUCLEOTIDE SEQUENCE [LARGE SCALE GENOMIC DNA]</scope>
    <source>
        <strain evidence="5 6">S2-26</strain>
    </source>
</reference>
<gene>
    <name evidence="5" type="ORF">FVW59_09875</name>
</gene>
<evidence type="ECO:0000256" key="2">
    <source>
        <dbReference type="ARBA" id="ARBA00023125"/>
    </source>
</evidence>
<sequence>MKDITVNAYQFSRLVAYLERLGLDTETPLARAGLVAGRLASLPPDYPLSALQYSRLYKAAAEQMQTVKRTLPWGAGIGSESFELKCHCLIGARTLGEALRMAERFDELLYPLLGYRIRLQDDGSACARLCYDFDNDTDAEALMLEQWDREGFLQPVSRASGLLVWHALCGWLTGHPLELVSVGIAAPMRSETYTRRLEDVFHCPVQFGAGDSAIEFQREDLGRRVVQTAESLKEFLANAVYQLIAIDRQQASTSAAIKSLITIDLPGPLPSLETVASQLLMSESSVRRRLQREGTSYQALKDEVRCQVAIDKLINEDAKVAEVAEYLGFTEPSSFVRSFKAWTGQTPRSYRDGVRSLGEVWDGSAG</sequence>
<dbReference type="Pfam" id="PF12625">
    <property type="entry name" value="Arabinose_bd"/>
    <property type="match status" value="1"/>
</dbReference>
<dbReference type="GO" id="GO:0005829">
    <property type="term" value="C:cytosol"/>
    <property type="evidence" value="ECO:0007669"/>
    <property type="project" value="TreeGrafter"/>
</dbReference>
<dbReference type="Proteomes" id="UP000321933">
    <property type="component" value="Unassembled WGS sequence"/>
</dbReference>
<proteinExistence type="predicted"/>
<evidence type="ECO:0000259" key="4">
    <source>
        <dbReference type="PROSITE" id="PS01124"/>
    </source>
</evidence>
<name>A0A5C8ZUN1_9GAMM</name>
<keyword evidence="3" id="KW-0804">Transcription</keyword>
<dbReference type="OrthoDB" id="5582699at2"/>
<dbReference type="GO" id="GO:0000976">
    <property type="term" value="F:transcription cis-regulatory region binding"/>
    <property type="evidence" value="ECO:0007669"/>
    <property type="project" value="TreeGrafter"/>
</dbReference>
<comment type="caution">
    <text evidence="5">The sequence shown here is derived from an EMBL/GenBank/DDBJ whole genome shotgun (WGS) entry which is preliminary data.</text>
</comment>
<dbReference type="InterPro" id="IPR020449">
    <property type="entry name" value="Tscrpt_reg_AraC-type_HTH"/>
</dbReference>
<keyword evidence="1" id="KW-0805">Transcription regulation</keyword>
<organism evidence="5 6">
    <name type="scientific">Parahaliea aestuarii</name>
    <dbReference type="NCBI Taxonomy" id="1852021"/>
    <lineage>
        <taxon>Bacteria</taxon>
        <taxon>Pseudomonadati</taxon>
        <taxon>Pseudomonadota</taxon>
        <taxon>Gammaproteobacteria</taxon>
        <taxon>Cellvibrionales</taxon>
        <taxon>Halieaceae</taxon>
        <taxon>Parahaliea</taxon>
    </lineage>
</organism>
<evidence type="ECO:0000256" key="3">
    <source>
        <dbReference type="ARBA" id="ARBA00023163"/>
    </source>
</evidence>
<dbReference type="InterPro" id="IPR018060">
    <property type="entry name" value="HTH_AraC"/>
</dbReference>
<dbReference type="PROSITE" id="PS01124">
    <property type="entry name" value="HTH_ARAC_FAMILY_2"/>
    <property type="match status" value="1"/>
</dbReference>
<dbReference type="AlphaFoldDB" id="A0A5C8ZUN1"/>
<dbReference type="Pfam" id="PF12833">
    <property type="entry name" value="HTH_18"/>
    <property type="match status" value="1"/>
</dbReference>
<dbReference type="GO" id="GO:0003700">
    <property type="term" value="F:DNA-binding transcription factor activity"/>
    <property type="evidence" value="ECO:0007669"/>
    <property type="project" value="InterPro"/>
</dbReference>
<evidence type="ECO:0000313" key="6">
    <source>
        <dbReference type="Proteomes" id="UP000321933"/>
    </source>
</evidence>
<accession>A0A5C8ZUN1</accession>
<dbReference type="SMART" id="SM00342">
    <property type="entry name" value="HTH_ARAC"/>
    <property type="match status" value="1"/>
</dbReference>
<keyword evidence="2" id="KW-0238">DNA-binding</keyword>
<dbReference type="RefSeq" id="WP_148064105.1">
    <property type="nucleotide sequence ID" value="NZ_VRYZ01000004.1"/>
</dbReference>
<evidence type="ECO:0000313" key="5">
    <source>
        <dbReference type="EMBL" id="TXS91474.1"/>
    </source>
</evidence>
<dbReference type="InterPro" id="IPR009057">
    <property type="entry name" value="Homeodomain-like_sf"/>
</dbReference>
<protein>
    <submittedName>
        <fullName evidence="5">AraC family transcriptional regulator</fullName>
    </submittedName>
</protein>
<feature type="domain" description="HTH araC/xylS-type" evidence="4">
    <location>
        <begin position="255"/>
        <end position="353"/>
    </location>
</feature>
<dbReference type="EMBL" id="VRYZ01000004">
    <property type="protein sequence ID" value="TXS91474.1"/>
    <property type="molecule type" value="Genomic_DNA"/>
</dbReference>
<evidence type="ECO:0000256" key="1">
    <source>
        <dbReference type="ARBA" id="ARBA00023015"/>
    </source>
</evidence>
<dbReference type="InterPro" id="IPR032687">
    <property type="entry name" value="AraC-type_N"/>
</dbReference>
<dbReference type="Gene3D" id="1.10.10.60">
    <property type="entry name" value="Homeodomain-like"/>
    <property type="match status" value="1"/>
</dbReference>
<dbReference type="PANTHER" id="PTHR47894:SF1">
    <property type="entry name" value="HTH-TYPE TRANSCRIPTIONAL REGULATOR VQSM"/>
    <property type="match status" value="1"/>
</dbReference>
<keyword evidence="6" id="KW-1185">Reference proteome</keyword>
<dbReference type="PANTHER" id="PTHR47894">
    <property type="entry name" value="HTH-TYPE TRANSCRIPTIONAL REGULATOR GADX"/>
    <property type="match status" value="1"/>
</dbReference>
<dbReference type="SUPFAM" id="SSF46689">
    <property type="entry name" value="Homeodomain-like"/>
    <property type="match status" value="1"/>
</dbReference>